<protein>
    <submittedName>
        <fullName evidence="1">Uncharacterized protein</fullName>
    </submittedName>
</protein>
<gene>
    <name evidence="2" type="ORF">HMPREF0860_2648</name>
    <name evidence="1" type="ORF">HMPREF1325_0125</name>
</gene>
<dbReference type="STRING" id="1125725.HMPREF1325_0125"/>
<keyword evidence="4" id="KW-1185">Reference proteome</keyword>
<organism evidence="1 3">
    <name type="scientific">Treponema socranskii subsp. socranskii VPI DR56BR1116 = ATCC 35536</name>
    <dbReference type="NCBI Taxonomy" id="1125725"/>
    <lineage>
        <taxon>Bacteria</taxon>
        <taxon>Pseudomonadati</taxon>
        <taxon>Spirochaetota</taxon>
        <taxon>Spirochaetia</taxon>
        <taxon>Spirochaetales</taxon>
        <taxon>Treponemataceae</taxon>
        <taxon>Treponema</taxon>
    </lineage>
</organism>
<evidence type="ECO:0000313" key="4">
    <source>
        <dbReference type="Proteomes" id="UP000016646"/>
    </source>
</evidence>
<name>U2KWM0_TRESO</name>
<dbReference type="eggNOG" id="ENOG502ZR82">
    <property type="taxonomic scope" value="Bacteria"/>
</dbReference>
<evidence type="ECO:0000313" key="2">
    <source>
        <dbReference type="EMBL" id="ERK02867.1"/>
    </source>
</evidence>
<dbReference type="AlphaFoldDB" id="U2KWM0"/>
<dbReference type="EMBL" id="AVQI01000048">
    <property type="protein sequence ID" value="ERK02867.1"/>
    <property type="molecule type" value="Genomic_DNA"/>
</dbReference>
<dbReference type="OrthoDB" id="354079at2"/>
<sequence>MKAQTKTLIDRFLRTYREVFSDKDFARILGKMGVRATRTICEEYLASSDCVFALDDGFYITRAGAFSNRFFSFKPTRAEVEHNCFAAGGRCMPFVDPEMLPSSLTFTYKGEALSQKVVTFAGADAADLFALYGAEFASQYIAADPANKGMDLASQDFELPPEVHLTVNSLEPLVKYCSFKYGDRILCRVVDWDFGRIEVVPVKRDENPMRMQTDDLERQNWYARLESDLLESFAVVGPCASIEEQLACVFFDDVKVLCTAHCGSVEEFLQQSRKVAYEPFGVETRLWKAGEEVPAVGTWNNFLNINTDSDDPIFEDLAAPDFVFDAYIEDQLFEKKYDPDLVLDRILPDGVHLKPEERKILLLHIDSCHAIIKKDYNWFADFHIGPLRRRALALYRKANQLVLEIDRSAVNLERYPQQELVILSQIFNHVLHVLEIIECEPAAATEDADEIAASLDGMECNFEDISGELTDAVKSEKRNGFIVVK</sequence>
<reference evidence="3 4" key="1">
    <citation type="submission" date="2013-08" db="EMBL/GenBank/DDBJ databases">
        <authorList>
            <person name="Durkin A.S."/>
            <person name="Haft D.R."/>
            <person name="McCorrison J."/>
            <person name="Torralba M."/>
            <person name="Gillis M."/>
            <person name="Haft D.H."/>
            <person name="Methe B."/>
            <person name="Sutton G."/>
            <person name="Nelson K.E."/>
        </authorList>
    </citation>
    <scope>NUCLEOTIDE SEQUENCE [LARGE SCALE GENOMIC DNA]</scope>
    <source>
        <strain evidence="2 4">ATCC 35536</strain>
        <strain evidence="1 3">VPI DR56BR1116</strain>
    </source>
</reference>
<comment type="caution">
    <text evidence="1">The sequence shown here is derived from an EMBL/GenBank/DDBJ whole genome shotgun (WGS) entry which is preliminary data.</text>
</comment>
<evidence type="ECO:0000313" key="1">
    <source>
        <dbReference type="EMBL" id="ERF60871.1"/>
    </source>
</evidence>
<accession>U2KWM0</accession>
<dbReference type="RefSeq" id="WP_021330172.1">
    <property type="nucleotide sequence ID" value="NZ_AUZJ01000027.1"/>
</dbReference>
<dbReference type="Proteomes" id="UP000016646">
    <property type="component" value="Unassembled WGS sequence"/>
</dbReference>
<evidence type="ECO:0000313" key="3">
    <source>
        <dbReference type="Proteomes" id="UP000016412"/>
    </source>
</evidence>
<dbReference type="PATRIC" id="fig|1125725.3.peg.1146"/>
<dbReference type="EMBL" id="AUZJ01000027">
    <property type="protein sequence ID" value="ERF60871.1"/>
    <property type="molecule type" value="Genomic_DNA"/>
</dbReference>
<dbReference type="Proteomes" id="UP000016412">
    <property type="component" value="Unassembled WGS sequence"/>
</dbReference>
<proteinExistence type="predicted"/>